<evidence type="ECO:0000313" key="3">
    <source>
        <dbReference type="Proteomes" id="UP000050863"/>
    </source>
</evidence>
<name>A0A0R3LEF0_9BRAD</name>
<reference evidence="2 3" key="1">
    <citation type="submission" date="2014-03" db="EMBL/GenBank/DDBJ databases">
        <title>Bradyrhizobium valentinum sp. nov., isolated from effective nodules of Lupinus mariae-josephae, a lupine endemic of basic-lime soils in Eastern Spain.</title>
        <authorList>
            <person name="Duran D."/>
            <person name="Rey L."/>
            <person name="Navarro A."/>
            <person name="Busquets A."/>
            <person name="Imperial J."/>
            <person name="Ruiz-Argueso T."/>
        </authorList>
    </citation>
    <scope>NUCLEOTIDE SEQUENCE [LARGE SCALE GENOMIC DNA]</scope>
    <source>
        <strain evidence="2 3">PAC68</strain>
    </source>
</reference>
<comment type="caution">
    <text evidence="2">The sequence shown here is derived from an EMBL/GenBank/DDBJ whole genome shotgun (WGS) entry which is preliminary data.</text>
</comment>
<keyword evidence="1" id="KW-0732">Signal</keyword>
<dbReference type="InterPro" id="IPR029045">
    <property type="entry name" value="ClpP/crotonase-like_dom_sf"/>
</dbReference>
<dbReference type="OrthoDB" id="5936191at2"/>
<evidence type="ECO:0008006" key="4">
    <source>
        <dbReference type="Google" id="ProtNLM"/>
    </source>
</evidence>
<sequence length="367" mass="40163">MRMIIATLRIALCISLLWLSACATSISAPAASTKNLPQGCDLTLEGEVGEGSLKSLKSDYSIASKKFDAIPKKPTESVTFSPTLCLDSPGGNLREALKIIDWLLETTFITTVVPQNAKCFSACALIFMFGNFNEGHGIVGVPSRKLHHLGQLGFHSPHIAPLVDAKDALLSAQAYRSGIKAIGAILEKDREEIFFPKALLIDALKKEPEELLYVDTVQRAASWAIDVFGFEPPKQLTMRMLEAACLNEARSNKQGAKGMMRWWRSNESPTGQREELTAPAVVVSFKNGHHRAVFDKFGDEDAFVCVVDAYRQQDGKLAIDVNFGDSVGDKNIGKPRGLATAKEYGGNSSLWFTFVGKTRLQDLPKKN</sequence>
<feature type="chain" id="PRO_5006443001" description="Lipoprotein" evidence="1">
    <location>
        <begin position="24"/>
        <end position="367"/>
    </location>
</feature>
<protein>
    <recommendedName>
        <fullName evidence="4">Lipoprotein</fullName>
    </recommendedName>
</protein>
<dbReference type="RefSeq" id="WP_157088333.1">
    <property type="nucleotide sequence ID" value="NZ_LLXZ01000118.1"/>
</dbReference>
<dbReference type="STRING" id="280332.CQ12_11500"/>
<gene>
    <name evidence="2" type="ORF">CQ12_11500</name>
</gene>
<proteinExistence type="predicted"/>
<evidence type="ECO:0000256" key="1">
    <source>
        <dbReference type="SAM" id="SignalP"/>
    </source>
</evidence>
<dbReference type="SUPFAM" id="SSF52096">
    <property type="entry name" value="ClpP/crotonase"/>
    <property type="match status" value="1"/>
</dbReference>
<dbReference type="AlphaFoldDB" id="A0A0R3LEF0"/>
<keyword evidence="3" id="KW-1185">Reference proteome</keyword>
<organism evidence="2 3">
    <name type="scientific">Bradyrhizobium jicamae</name>
    <dbReference type="NCBI Taxonomy" id="280332"/>
    <lineage>
        <taxon>Bacteria</taxon>
        <taxon>Pseudomonadati</taxon>
        <taxon>Pseudomonadota</taxon>
        <taxon>Alphaproteobacteria</taxon>
        <taxon>Hyphomicrobiales</taxon>
        <taxon>Nitrobacteraceae</taxon>
        <taxon>Bradyrhizobium</taxon>
    </lineage>
</organism>
<dbReference type="PROSITE" id="PS51257">
    <property type="entry name" value="PROKAR_LIPOPROTEIN"/>
    <property type="match status" value="1"/>
</dbReference>
<dbReference type="EMBL" id="LLXZ01000118">
    <property type="protein sequence ID" value="KRR06204.1"/>
    <property type="molecule type" value="Genomic_DNA"/>
</dbReference>
<dbReference type="Proteomes" id="UP000050863">
    <property type="component" value="Unassembled WGS sequence"/>
</dbReference>
<accession>A0A0R3LEF0</accession>
<evidence type="ECO:0000313" key="2">
    <source>
        <dbReference type="EMBL" id="KRR06204.1"/>
    </source>
</evidence>
<feature type="signal peptide" evidence="1">
    <location>
        <begin position="1"/>
        <end position="23"/>
    </location>
</feature>